<sequence>MKWGLILGASGDIGISIANDMAKKGWSLYLHYSKNKNKIIKLYDQLTEKYPQQEFILIQADMTQVDQIDNILNNIFSLDAIVFAQGTTQYEFFSALDPKEFDKMLTMQLRFPLFLLQKLEGKLSKSRQGRIIFIGSVYGDYGSAMEVGYSTIKGALSAFVHAYCKEVATMGITVNVIAPGAVDTEMNAMFSDEVKSEIREEIPMGYLASSSQISYWVGCLLDENASYLTGQTIYVTGGWLR</sequence>
<dbReference type="PATRIC" id="fig|1423755.3.peg.976"/>
<dbReference type="PRINTS" id="PR00081">
    <property type="entry name" value="GDHRDH"/>
</dbReference>
<dbReference type="InterPro" id="IPR002347">
    <property type="entry name" value="SDR_fam"/>
</dbReference>
<dbReference type="AlphaFoldDB" id="A0A0R1WTG8"/>
<dbReference type="Pfam" id="PF00106">
    <property type="entry name" value="adh_short"/>
    <property type="match status" value="1"/>
</dbReference>
<reference evidence="2 3" key="1">
    <citation type="journal article" date="2015" name="Genome Announc.">
        <title>Expanding the biotechnology potential of lactobacilli through comparative genomics of 213 strains and associated genera.</title>
        <authorList>
            <person name="Sun Z."/>
            <person name="Harris H.M."/>
            <person name="McCann A."/>
            <person name="Guo C."/>
            <person name="Argimon S."/>
            <person name="Zhang W."/>
            <person name="Yang X."/>
            <person name="Jeffery I.B."/>
            <person name="Cooney J.C."/>
            <person name="Kagawa T.F."/>
            <person name="Liu W."/>
            <person name="Song Y."/>
            <person name="Salvetti E."/>
            <person name="Wrobel A."/>
            <person name="Rasinkangas P."/>
            <person name="Parkhill J."/>
            <person name="Rea M.C."/>
            <person name="O'Sullivan O."/>
            <person name="Ritari J."/>
            <person name="Douillard F.P."/>
            <person name="Paul Ross R."/>
            <person name="Yang R."/>
            <person name="Briner A.E."/>
            <person name="Felis G.E."/>
            <person name="de Vos W.M."/>
            <person name="Barrangou R."/>
            <person name="Klaenhammer T.R."/>
            <person name="Caufield P.W."/>
            <person name="Cui Y."/>
            <person name="Zhang H."/>
            <person name="O'Toole P.W."/>
        </authorList>
    </citation>
    <scope>NUCLEOTIDE SEQUENCE [LARGE SCALE GENOMIC DNA]</scope>
    <source>
        <strain evidence="2 3">DSM 18933</strain>
    </source>
</reference>
<comment type="caution">
    <text evidence="2">The sequence shown here is derived from an EMBL/GenBank/DDBJ whole genome shotgun (WGS) entry which is preliminary data.</text>
</comment>
<protein>
    <submittedName>
        <fullName evidence="2">3-oxoacyl-[acyl-carrier protein] reductase in cluster with unspecified monosaccharide transporter</fullName>
    </submittedName>
</protein>
<dbReference type="Proteomes" id="UP000051054">
    <property type="component" value="Unassembled WGS sequence"/>
</dbReference>
<name>A0A0R1WTG8_9LACO</name>
<dbReference type="PANTHER" id="PTHR42879">
    <property type="entry name" value="3-OXOACYL-(ACYL-CARRIER-PROTEIN) REDUCTASE"/>
    <property type="match status" value="1"/>
</dbReference>
<dbReference type="NCBIfam" id="NF047420">
    <property type="entry name" value="EF_P_mod_YmfI"/>
    <property type="match status" value="1"/>
</dbReference>
<dbReference type="eggNOG" id="COG1028">
    <property type="taxonomic scope" value="Bacteria"/>
</dbReference>
<dbReference type="EMBL" id="AZGD01000090">
    <property type="protein sequence ID" value="KRM19131.1"/>
    <property type="molecule type" value="Genomic_DNA"/>
</dbReference>
<dbReference type="CDD" id="cd05233">
    <property type="entry name" value="SDR_c"/>
    <property type="match status" value="1"/>
</dbReference>
<evidence type="ECO:0000256" key="1">
    <source>
        <dbReference type="ARBA" id="ARBA00006484"/>
    </source>
</evidence>
<organism evidence="2 3">
    <name type="scientific">Ligilactobacillus hayakitensis DSM 18933 = JCM 14209</name>
    <dbReference type="NCBI Taxonomy" id="1423755"/>
    <lineage>
        <taxon>Bacteria</taxon>
        <taxon>Bacillati</taxon>
        <taxon>Bacillota</taxon>
        <taxon>Bacilli</taxon>
        <taxon>Lactobacillales</taxon>
        <taxon>Lactobacillaceae</taxon>
        <taxon>Ligilactobacillus</taxon>
    </lineage>
</organism>
<accession>A0A0R1WTG8</accession>
<keyword evidence="3" id="KW-1185">Reference proteome</keyword>
<dbReference type="SUPFAM" id="SSF51735">
    <property type="entry name" value="NAD(P)-binding Rossmann-fold domains"/>
    <property type="match status" value="1"/>
</dbReference>
<dbReference type="RefSeq" id="WP_025021605.1">
    <property type="nucleotide sequence ID" value="NZ_AZGD01000090.1"/>
</dbReference>
<proteinExistence type="inferred from homology"/>
<dbReference type="STRING" id="1423755.FC40_GL000921"/>
<dbReference type="InterPro" id="IPR036291">
    <property type="entry name" value="NAD(P)-bd_dom_sf"/>
</dbReference>
<evidence type="ECO:0000313" key="2">
    <source>
        <dbReference type="EMBL" id="KRM19131.1"/>
    </source>
</evidence>
<dbReference type="PANTHER" id="PTHR42879:SF2">
    <property type="entry name" value="3-OXOACYL-[ACYL-CARRIER-PROTEIN] REDUCTASE FABG"/>
    <property type="match status" value="1"/>
</dbReference>
<dbReference type="Gene3D" id="3.40.50.720">
    <property type="entry name" value="NAD(P)-binding Rossmann-like Domain"/>
    <property type="match status" value="1"/>
</dbReference>
<evidence type="ECO:0000313" key="3">
    <source>
        <dbReference type="Proteomes" id="UP000051054"/>
    </source>
</evidence>
<comment type="similarity">
    <text evidence="1">Belongs to the short-chain dehydrogenases/reductases (SDR) family.</text>
</comment>
<dbReference type="OrthoDB" id="9803333at2"/>
<gene>
    <name evidence="2" type="ORF">FC40_GL000921</name>
</gene>
<dbReference type="InterPro" id="IPR050259">
    <property type="entry name" value="SDR"/>
</dbReference>